<evidence type="ECO:0000256" key="4">
    <source>
        <dbReference type="ARBA" id="ARBA00023054"/>
    </source>
</evidence>
<accession>A0A564Z578</accession>
<keyword evidence="4 8" id="KW-0175">Coiled coil</keyword>
<evidence type="ECO:0000256" key="1">
    <source>
        <dbReference type="ARBA" id="ARBA00004245"/>
    </source>
</evidence>
<dbReference type="InterPro" id="IPR001752">
    <property type="entry name" value="Kinesin_motor_dom"/>
</dbReference>
<keyword evidence="9" id="KW-0472">Membrane</keyword>
<sequence>MKNSVQAVQCPQPGKVKCMKRDFGPIEFSVNHTFWSFGDESIEEINASQKEVYEKLALPLLEKAVAGYNTCLFAYGITSSGKTHSMHGSPDYPGIVPRIVSDLLSRTKGEDKSGVYEIKFSYFEIYNEKIYDLLVDKHYQKSLIIREDPIKGLYVQNLTMPTVTSPAEVYEWLRRGNARRKFAETDMNSQSSRSHSIVTFYISKHEYAESSKGAMIENVLSSKLNLVDLAGCERQSWMSSTGERLADACQINKSLFTLGLVISQLSGDHDHTPYPKFCGRPCRLRATSEPRTPSSQATTSSTFRYRRQKFAHVSYRDSILTRILKDSLGGNSITTMLATISPSSIRIDDTISTLQYAIRAKSIVNRAVVNEDPKGRVICELRTEIADLKRLIQNTFASQIKRLGAALYTYERTIDELRHELAQRISDCARFHSKSKIRSPKLEHDRLNESHLCETLLQRRNLSVDNDFSSQSSSLSSTRRVKKDLGIETEDFLELVESIDTSVSTDQAVKCLDLEEDDKIQSDLNELQRCRENTSVGEDELFSSVDETICLSEGVNRNKTSCSTDEDVMVLQKSRFSAIIEEIAALRIKLSMAGKREDLVKSRLDVEKRGVASSINDLGYRVIPVDEYSRLMQEYNEMRHLLKDVEWRKFFKASTLTSDVAPTLDNLSEEIREEFEDTVDTSDYLEADSKLLKLEVGESNSADIHFPQINNALELKFLERQQLLLEKLDIPRLGLRSQRDEEILSGDEFGDVLSRIDELKQKLTRLEEAKAETAKISLRSNAETLEDFTEQPQKRILAITILNIFTVGSIAYWLYKYCRT</sequence>
<keyword evidence="6" id="KW-0963">Cytoplasm</keyword>
<comment type="subcellular location">
    <subcellularLocation>
        <location evidence="1">Cytoplasm</location>
        <location evidence="1">Cytoskeleton</location>
    </subcellularLocation>
</comment>
<comment type="similarity">
    <text evidence="7">Belongs to the TRAFAC class myosin-kinesin ATPase superfamily. Kinesin family.</text>
</comment>
<evidence type="ECO:0000256" key="2">
    <source>
        <dbReference type="ARBA" id="ARBA00022741"/>
    </source>
</evidence>
<keyword evidence="6" id="KW-0206">Cytoskeleton</keyword>
<keyword evidence="9" id="KW-0812">Transmembrane</keyword>
<dbReference type="InterPro" id="IPR027640">
    <property type="entry name" value="Kinesin-like_fam"/>
</dbReference>
<evidence type="ECO:0000313" key="12">
    <source>
        <dbReference type="Proteomes" id="UP000321570"/>
    </source>
</evidence>
<evidence type="ECO:0000313" key="11">
    <source>
        <dbReference type="EMBL" id="VUZ54675.1"/>
    </source>
</evidence>
<protein>
    <recommendedName>
        <fullName evidence="10">Kinesin motor domain-containing protein</fullName>
    </recommendedName>
</protein>
<dbReference type="GO" id="GO:0007018">
    <property type="term" value="P:microtubule-based movement"/>
    <property type="evidence" value="ECO:0007669"/>
    <property type="project" value="InterPro"/>
</dbReference>
<proteinExistence type="inferred from homology"/>
<dbReference type="Pfam" id="PF00225">
    <property type="entry name" value="Kinesin"/>
    <property type="match status" value="2"/>
</dbReference>
<dbReference type="Proteomes" id="UP000321570">
    <property type="component" value="Unassembled WGS sequence"/>
</dbReference>
<dbReference type="PANTHER" id="PTHR47968:SF75">
    <property type="entry name" value="CENTROMERE-ASSOCIATED PROTEIN E"/>
    <property type="match status" value="1"/>
</dbReference>
<dbReference type="InterPro" id="IPR027417">
    <property type="entry name" value="P-loop_NTPase"/>
</dbReference>
<evidence type="ECO:0000256" key="8">
    <source>
        <dbReference type="SAM" id="Coils"/>
    </source>
</evidence>
<dbReference type="Gene3D" id="3.40.850.10">
    <property type="entry name" value="Kinesin motor domain"/>
    <property type="match status" value="1"/>
</dbReference>
<dbReference type="GO" id="GO:0005856">
    <property type="term" value="C:cytoskeleton"/>
    <property type="evidence" value="ECO:0007669"/>
    <property type="project" value="UniProtKB-SubCell"/>
</dbReference>
<dbReference type="InterPro" id="IPR036961">
    <property type="entry name" value="Kinesin_motor_dom_sf"/>
</dbReference>
<feature type="domain" description="Kinesin motor" evidence="10">
    <location>
        <begin position="1"/>
        <end position="363"/>
    </location>
</feature>
<keyword evidence="3 7" id="KW-0067">ATP-binding</keyword>
<dbReference type="SMART" id="SM00129">
    <property type="entry name" value="KISc"/>
    <property type="match status" value="1"/>
</dbReference>
<feature type="binding site" evidence="7">
    <location>
        <begin position="76"/>
        <end position="83"/>
    </location>
    <ligand>
        <name>ATP</name>
        <dbReference type="ChEBI" id="CHEBI:30616"/>
    </ligand>
</feature>
<evidence type="ECO:0000256" key="3">
    <source>
        <dbReference type="ARBA" id="ARBA00022840"/>
    </source>
</evidence>
<evidence type="ECO:0000256" key="9">
    <source>
        <dbReference type="SAM" id="Phobius"/>
    </source>
</evidence>
<dbReference type="PANTHER" id="PTHR47968">
    <property type="entry name" value="CENTROMERE PROTEIN E"/>
    <property type="match status" value="1"/>
</dbReference>
<keyword evidence="2 7" id="KW-0547">Nucleotide-binding</keyword>
<dbReference type="GO" id="GO:0003777">
    <property type="term" value="F:microtubule motor activity"/>
    <property type="evidence" value="ECO:0007669"/>
    <property type="project" value="InterPro"/>
</dbReference>
<name>A0A564Z578_HYMDI</name>
<gene>
    <name evidence="11" type="ORF">WMSIL1_LOCUS12787</name>
</gene>
<evidence type="ECO:0000256" key="7">
    <source>
        <dbReference type="PROSITE-ProRule" id="PRU00283"/>
    </source>
</evidence>
<keyword evidence="9" id="KW-1133">Transmembrane helix</keyword>
<evidence type="ECO:0000256" key="6">
    <source>
        <dbReference type="ARBA" id="ARBA00023212"/>
    </source>
</evidence>
<evidence type="ECO:0000256" key="5">
    <source>
        <dbReference type="ARBA" id="ARBA00023175"/>
    </source>
</evidence>
<dbReference type="AlphaFoldDB" id="A0A564Z578"/>
<dbReference type="EMBL" id="CABIJS010000666">
    <property type="protein sequence ID" value="VUZ54675.1"/>
    <property type="molecule type" value="Genomic_DNA"/>
</dbReference>
<dbReference type="PRINTS" id="PR00380">
    <property type="entry name" value="KINESINHEAVY"/>
</dbReference>
<dbReference type="GO" id="GO:0005524">
    <property type="term" value="F:ATP binding"/>
    <property type="evidence" value="ECO:0007669"/>
    <property type="project" value="UniProtKB-UniRule"/>
</dbReference>
<reference evidence="11 12" key="1">
    <citation type="submission" date="2019-07" db="EMBL/GenBank/DDBJ databases">
        <authorList>
            <person name="Jastrzebski P J."/>
            <person name="Paukszto L."/>
            <person name="Jastrzebski P J."/>
        </authorList>
    </citation>
    <scope>NUCLEOTIDE SEQUENCE [LARGE SCALE GENOMIC DNA]</scope>
    <source>
        <strain evidence="11 12">WMS-il1</strain>
    </source>
</reference>
<dbReference type="PROSITE" id="PS50067">
    <property type="entry name" value="KINESIN_MOTOR_2"/>
    <property type="match status" value="1"/>
</dbReference>
<keyword evidence="5 7" id="KW-0505">Motor protein</keyword>
<feature type="transmembrane region" description="Helical" evidence="9">
    <location>
        <begin position="796"/>
        <end position="815"/>
    </location>
</feature>
<organism evidence="11 12">
    <name type="scientific">Hymenolepis diminuta</name>
    <name type="common">Rat tapeworm</name>
    <dbReference type="NCBI Taxonomy" id="6216"/>
    <lineage>
        <taxon>Eukaryota</taxon>
        <taxon>Metazoa</taxon>
        <taxon>Spiralia</taxon>
        <taxon>Lophotrochozoa</taxon>
        <taxon>Platyhelminthes</taxon>
        <taxon>Cestoda</taxon>
        <taxon>Eucestoda</taxon>
        <taxon>Cyclophyllidea</taxon>
        <taxon>Hymenolepididae</taxon>
        <taxon>Hymenolepis</taxon>
    </lineage>
</organism>
<keyword evidence="12" id="KW-1185">Reference proteome</keyword>
<evidence type="ECO:0000259" key="10">
    <source>
        <dbReference type="PROSITE" id="PS50067"/>
    </source>
</evidence>
<dbReference type="GO" id="GO:0008017">
    <property type="term" value="F:microtubule binding"/>
    <property type="evidence" value="ECO:0007669"/>
    <property type="project" value="InterPro"/>
</dbReference>
<feature type="coiled-coil region" evidence="8">
    <location>
        <begin position="749"/>
        <end position="776"/>
    </location>
</feature>
<dbReference type="SUPFAM" id="SSF52540">
    <property type="entry name" value="P-loop containing nucleoside triphosphate hydrolases"/>
    <property type="match status" value="1"/>
</dbReference>